<dbReference type="Pfam" id="PF06945">
    <property type="entry name" value="DUF1289"/>
    <property type="match status" value="1"/>
</dbReference>
<dbReference type="PANTHER" id="PTHR35175">
    <property type="entry name" value="DUF1289 DOMAIN-CONTAINING PROTEIN"/>
    <property type="match status" value="1"/>
</dbReference>
<dbReference type="PANTHER" id="PTHR35175:SF2">
    <property type="entry name" value="DUF1289 DOMAIN-CONTAINING PROTEIN"/>
    <property type="match status" value="1"/>
</dbReference>
<evidence type="ECO:0008006" key="3">
    <source>
        <dbReference type="Google" id="ProtNLM"/>
    </source>
</evidence>
<sequence>MADSPCVRNCCLDQQDICLGCGRHIDEIIEWHSANVLRRTQILQQAQTRLAERNGAQSLTHRAVTPSE</sequence>
<dbReference type="AlphaFoldDB" id="I1DUS7"/>
<protein>
    <recommendedName>
        <fullName evidence="3">Fe-S protein</fullName>
    </recommendedName>
</protein>
<organism evidence="1 2">
    <name type="scientific">Rheinheimera nanhaiensis E407-8</name>
    <dbReference type="NCBI Taxonomy" id="562729"/>
    <lineage>
        <taxon>Bacteria</taxon>
        <taxon>Pseudomonadati</taxon>
        <taxon>Pseudomonadota</taxon>
        <taxon>Gammaproteobacteria</taxon>
        <taxon>Chromatiales</taxon>
        <taxon>Chromatiaceae</taxon>
        <taxon>Rheinheimera</taxon>
    </lineage>
</organism>
<keyword evidence="2" id="KW-1185">Reference proteome</keyword>
<dbReference type="Proteomes" id="UP000004374">
    <property type="component" value="Unassembled WGS sequence"/>
</dbReference>
<dbReference type="EMBL" id="BAFK01000003">
    <property type="protein sequence ID" value="GAB57805.1"/>
    <property type="molecule type" value="Genomic_DNA"/>
</dbReference>
<accession>I1DUS7</accession>
<reference evidence="1 2" key="1">
    <citation type="journal article" date="2012" name="J. Bacteriol.">
        <title>Genome Sequence of the Protease-Producing Bacterium Rheinheimera nanhaiensis E407-8T, Isolated from Deep-Sea Sediment of the South China Sea.</title>
        <authorList>
            <person name="Zhang X.-Y."/>
            <person name="Zhang Y.-J."/>
            <person name="Qin Q.-L."/>
            <person name="Xie B.-B."/>
            <person name="Chen X.-L."/>
            <person name="Zhou B.-C."/>
            <person name="Zhang Y.-Z."/>
        </authorList>
    </citation>
    <scope>NUCLEOTIDE SEQUENCE [LARGE SCALE GENOMIC DNA]</scope>
    <source>
        <strain evidence="1 2">E407-8</strain>
    </source>
</reference>
<gene>
    <name evidence="1" type="ORF">RNAN_0775</name>
</gene>
<evidence type="ECO:0000313" key="1">
    <source>
        <dbReference type="EMBL" id="GAB57805.1"/>
    </source>
</evidence>
<evidence type="ECO:0000313" key="2">
    <source>
        <dbReference type="Proteomes" id="UP000004374"/>
    </source>
</evidence>
<comment type="caution">
    <text evidence="1">The sequence shown here is derived from an EMBL/GenBank/DDBJ whole genome shotgun (WGS) entry which is preliminary data.</text>
</comment>
<dbReference type="RefSeq" id="WP_008218894.1">
    <property type="nucleotide sequence ID" value="NZ_BAFK01000003.1"/>
</dbReference>
<dbReference type="InterPro" id="IPR010710">
    <property type="entry name" value="DUF1289"/>
</dbReference>
<name>I1DUS7_9GAMM</name>
<proteinExistence type="predicted"/>
<dbReference type="STRING" id="562729.RNAN_0775"/>
<dbReference type="OrthoDB" id="8911262at2"/>